<feature type="transmembrane region" description="Helical" evidence="6">
    <location>
        <begin position="167"/>
        <end position="185"/>
    </location>
</feature>
<reference evidence="7 8" key="1">
    <citation type="submission" date="2018-07" db="EMBL/GenBank/DDBJ databases">
        <title>Genomic Encyclopedia of Type Strains, Phase IV (KMG-IV): sequencing the most valuable type-strain genomes for metagenomic binning, comparative biology and taxonomic classification.</title>
        <authorList>
            <person name="Goeker M."/>
        </authorList>
    </citation>
    <scope>NUCLEOTIDE SEQUENCE [LARGE SCALE GENOMIC DNA]</scope>
    <source>
        <strain evidence="7 8">DSM 21410</strain>
    </source>
</reference>
<feature type="transmembrane region" description="Helical" evidence="6">
    <location>
        <begin position="105"/>
        <end position="126"/>
    </location>
</feature>
<gene>
    <name evidence="7" type="ORF">DES35_10270</name>
</gene>
<dbReference type="AlphaFoldDB" id="A0A369A360"/>
<dbReference type="PANTHER" id="PTHR30238">
    <property type="entry name" value="MEMBRANE BOUND PREDICTED REDOX MODULATOR"/>
    <property type="match status" value="1"/>
</dbReference>
<dbReference type="Pfam" id="PF03741">
    <property type="entry name" value="TerC"/>
    <property type="match status" value="1"/>
</dbReference>
<protein>
    <submittedName>
        <fullName evidence="7">Tellurite resistance protein TerC</fullName>
    </submittedName>
</protein>
<feature type="transmembrane region" description="Helical" evidence="6">
    <location>
        <begin position="263"/>
        <end position="283"/>
    </location>
</feature>
<keyword evidence="8" id="KW-1185">Reference proteome</keyword>
<evidence type="ECO:0000313" key="7">
    <source>
        <dbReference type="EMBL" id="RCX03621.1"/>
    </source>
</evidence>
<dbReference type="RefSeq" id="WP_200876152.1">
    <property type="nucleotide sequence ID" value="NZ_BHZF01000002.1"/>
</dbReference>
<evidence type="ECO:0000256" key="4">
    <source>
        <dbReference type="ARBA" id="ARBA00022989"/>
    </source>
</evidence>
<evidence type="ECO:0000256" key="2">
    <source>
        <dbReference type="ARBA" id="ARBA00007511"/>
    </source>
</evidence>
<evidence type="ECO:0000256" key="1">
    <source>
        <dbReference type="ARBA" id="ARBA00004141"/>
    </source>
</evidence>
<feature type="transmembrane region" description="Helical" evidence="6">
    <location>
        <begin position="37"/>
        <end position="55"/>
    </location>
</feature>
<accession>A0A369A360</accession>
<dbReference type="InterPro" id="IPR005496">
    <property type="entry name" value="Integral_membrane_TerC"/>
</dbReference>
<dbReference type="GO" id="GO:0016020">
    <property type="term" value="C:membrane"/>
    <property type="evidence" value="ECO:0007669"/>
    <property type="project" value="UniProtKB-SubCell"/>
</dbReference>
<keyword evidence="4 6" id="KW-1133">Transmembrane helix</keyword>
<dbReference type="PANTHER" id="PTHR30238:SF0">
    <property type="entry name" value="THYLAKOID MEMBRANE PROTEIN TERC, CHLOROPLASTIC"/>
    <property type="match status" value="1"/>
</dbReference>
<name>A0A369A360_9FLAO</name>
<proteinExistence type="inferred from homology"/>
<sequence>MSEQLFFGIFIAIIFLILAFDLGVFHRHKHEVSFREALIWTIVWFGLSMGFYFFLRGYGHLLHNPESIDDLVSITTRYNQKLDVKGLSFEQALQRYRNLIALEYLTGYFIEYSLSADNLFVILLIFRNFGVRKKDYKTILIWGILGAVIMRFVFIFLGAGLIQRFHFLLYVFGVFLIYSGFKILLSKKEDENLTPEAHPLVQLVGRYLNVFPRNVKSLLIFRHKEHKKTYVTPLFVVLLVVEFSDVVFAVDSVPAIFSITLDPYIVFFSNIFAILGLRSLFFLLARVVDLFHYLTYGLGVLLIFIGFKLVFERYFDQMGIDARVSLAVVILILLVSIVASLVRGALISSRK</sequence>
<comment type="caution">
    <text evidence="7">The sequence shown here is derived from an EMBL/GenBank/DDBJ whole genome shotgun (WGS) entry which is preliminary data.</text>
</comment>
<feature type="transmembrane region" description="Helical" evidence="6">
    <location>
        <begin position="290"/>
        <end position="311"/>
    </location>
</feature>
<evidence type="ECO:0000256" key="5">
    <source>
        <dbReference type="ARBA" id="ARBA00023136"/>
    </source>
</evidence>
<comment type="similarity">
    <text evidence="2">Belongs to the TerC family.</text>
</comment>
<evidence type="ECO:0000256" key="6">
    <source>
        <dbReference type="SAM" id="Phobius"/>
    </source>
</evidence>
<feature type="transmembrane region" description="Helical" evidence="6">
    <location>
        <begin position="138"/>
        <end position="161"/>
    </location>
</feature>
<keyword evidence="5 6" id="KW-0472">Membrane</keyword>
<evidence type="ECO:0000256" key="3">
    <source>
        <dbReference type="ARBA" id="ARBA00022692"/>
    </source>
</evidence>
<evidence type="ECO:0000313" key="8">
    <source>
        <dbReference type="Proteomes" id="UP000253517"/>
    </source>
</evidence>
<feature type="transmembrane region" description="Helical" evidence="6">
    <location>
        <begin position="323"/>
        <end position="346"/>
    </location>
</feature>
<feature type="transmembrane region" description="Helical" evidence="6">
    <location>
        <begin position="230"/>
        <end position="257"/>
    </location>
</feature>
<dbReference type="Proteomes" id="UP000253517">
    <property type="component" value="Unassembled WGS sequence"/>
</dbReference>
<organism evidence="7 8">
    <name type="scientific">Schleiferia thermophila</name>
    <dbReference type="NCBI Taxonomy" id="884107"/>
    <lineage>
        <taxon>Bacteria</taxon>
        <taxon>Pseudomonadati</taxon>
        <taxon>Bacteroidota</taxon>
        <taxon>Flavobacteriia</taxon>
        <taxon>Flavobacteriales</taxon>
        <taxon>Schleiferiaceae</taxon>
        <taxon>Schleiferia</taxon>
    </lineage>
</organism>
<feature type="transmembrane region" description="Helical" evidence="6">
    <location>
        <begin position="6"/>
        <end position="25"/>
    </location>
</feature>
<dbReference type="InterPro" id="IPR022369">
    <property type="entry name" value="Integral_membrane_TerC_rswitch"/>
</dbReference>
<keyword evidence="3 6" id="KW-0812">Transmembrane</keyword>
<dbReference type="EMBL" id="QPJS01000002">
    <property type="protein sequence ID" value="RCX03621.1"/>
    <property type="molecule type" value="Genomic_DNA"/>
</dbReference>
<comment type="subcellular location">
    <subcellularLocation>
        <location evidence="1">Membrane</location>
        <topology evidence="1">Multi-pass membrane protein</topology>
    </subcellularLocation>
</comment>
<dbReference type="NCBIfam" id="TIGR03718">
    <property type="entry name" value="R_switched_Alx"/>
    <property type="match status" value="1"/>
</dbReference>